<proteinExistence type="predicted"/>
<dbReference type="SUPFAM" id="SSF55447">
    <property type="entry name" value="CO dehydrogenase flavoprotein C-terminal domain-like"/>
    <property type="match status" value="1"/>
</dbReference>
<dbReference type="SMART" id="SM01092">
    <property type="entry name" value="CO_deh_flav_C"/>
    <property type="match status" value="1"/>
</dbReference>
<dbReference type="Gene3D" id="3.30.465.10">
    <property type="match status" value="1"/>
</dbReference>
<dbReference type="Proteomes" id="UP000609531">
    <property type="component" value="Unassembled WGS sequence"/>
</dbReference>
<dbReference type="InterPro" id="IPR051312">
    <property type="entry name" value="Diverse_Substr_Oxidored"/>
</dbReference>
<gene>
    <name evidence="5" type="ORF">JCR33_06055</name>
</gene>
<dbReference type="InterPro" id="IPR016166">
    <property type="entry name" value="FAD-bd_PCMH"/>
</dbReference>
<accession>A0A934MFA0</accession>
<dbReference type="AlphaFoldDB" id="A0A934MFA0"/>
<feature type="domain" description="FAD-binding PCMH-type" evidence="4">
    <location>
        <begin position="1"/>
        <end position="168"/>
    </location>
</feature>
<evidence type="ECO:0000256" key="3">
    <source>
        <dbReference type="ARBA" id="ARBA00023002"/>
    </source>
</evidence>
<dbReference type="GO" id="GO:0071949">
    <property type="term" value="F:FAD binding"/>
    <property type="evidence" value="ECO:0007669"/>
    <property type="project" value="InterPro"/>
</dbReference>
<dbReference type="GO" id="GO:0016491">
    <property type="term" value="F:oxidoreductase activity"/>
    <property type="evidence" value="ECO:0007669"/>
    <property type="project" value="UniProtKB-KW"/>
</dbReference>
<dbReference type="Pfam" id="PF03450">
    <property type="entry name" value="CO_deh_flav_C"/>
    <property type="match status" value="1"/>
</dbReference>
<dbReference type="Gene3D" id="3.30.43.10">
    <property type="entry name" value="Uridine Diphospho-n-acetylenolpyruvylglucosamine Reductase, domain 2"/>
    <property type="match status" value="1"/>
</dbReference>
<reference evidence="5" key="1">
    <citation type="submission" date="2020-12" db="EMBL/GenBank/DDBJ databases">
        <title>Bacterial taxonomy.</title>
        <authorList>
            <person name="Pan X."/>
        </authorList>
    </citation>
    <scope>NUCLEOTIDE SEQUENCE</scope>
    <source>
        <strain evidence="5">B2012</strain>
    </source>
</reference>
<evidence type="ECO:0000313" key="5">
    <source>
        <dbReference type="EMBL" id="MBJ3775243.1"/>
    </source>
</evidence>
<dbReference type="SUPFAM" id="SSF56176">
    <property type="entry name" value="FAD-binding/transporter-associated domain-like"/>
    <property type="match status" value="1"/>
</dbReference>
<keyword evidence="2" id="KW-0274">FAD</keyword>
<sequence>MTYLRPTTLDDALAALAGPPVTILAGGTDVFPALGERPAPRPYLDISRVAELRRIEENAAGWRIGATATWTDIVNAPLPAAFDGLKAAAREVGSVQIQNAGTVAGNLCNASPAADGVPALLALGADVEIARSGARRTVPLAEFVTGPRRTALSPGEMVSAILVPPHPQHAVGGFAKLGARRYLVISIAMASAVVVPEAGRAASARVAVGSCGPVASRLPALEDALAGAPLERLAERVAPEHLAPLSAIDDVRGTALYRLDAAATLLARLLGEVGRAALSGDRP</sequence>
<dbReference type="EMBL" id="JAEKJA010000003">
    <property type="protein sequence ID" value="MBJ3775243.1"/>
    <property type="molecule type" value="Genomic_DNA"/>
</dbReference>
<dbReference type="PANTHER" id="PTHR42659">
    <property type="entry name" value="XANTHINE DEHYDROGENASE SUBUNIT C-RELATED"/>
    <property type="match status" value="1"/>
</dbReference>
<keyword evidence="3" id="KW-0560">Oxidoreductase</keyword>
<keyword evidence="6" id="KW-1185">Reference proteome</keyword>
<organism evidence="5 6">
    <name type="scientific">Acuticoccus mangrovi</name>
    <dbReference type="NCBI Taxonomy" id="2796142"/>
    <lineage>
        <taxon>Bacteria</taxon>
        <taxon>Pseudomonadati</taxon>
        <taxon>Pseudomonadota</taxon>
        <taxon>Alphaproteobacteria</taxon>
        <taxon>Hyphomicrobiales</taxon>
        <taxon>Amorphaceae</taxon>
        <taxon>Acuticoccus</taxon>
    </lineage>
</organism>
<dbReference type="RefSeq" id="WP_198881120.1">
    <property type="nucleotide sequence ID" value="NZ_JAEKJA010000003.1"/>
</dbReference>
<evidence type="ECO:0000313" key="6">
    <source>
        <dbReference type="Proteomes" id="UP000609531"/>
    </source>
</evidence>
<evidence type="ECO:0000256" key="2">
    <source>
        <dbReference type="ARBA" id="ARBA00022827"/>
    </source>
</evidence>
<keyword evidence="1" id="KW-0285">Flavoprotein</keyword>
<dbReference type="InterPro" id="IPR005107">
    <property type="entry name" value="CO_DH_flav_C"/>
</dbReference>
<protein>
    <submittedName>
        <fullName evidence="5">FAD binding domain-containing protein</fullName>
    </submittedName>
</protein>
<dbReference type="InterPro" id="IPR036683">
    <property type="entry name" value="CO_DH_flav_C_dom_sf"/>
</dbReference>
<name>A0A934MFA0_9HYPH</name>
<evidence type="ECO:0000259" key="4">
    <source>
        <dbReference type="PROSITE" id="PS51387"/>
    </source>
</evidence>
<dbReference type="Gene3D" id="3.30.390.50">
    <property type="entry name" value="CO dehydrogenase flavoprotein, C-terminal domain"/>
    <property type="match status" value="1"/>
</dbReference>
<dbReference type="PROSITE" id="PS51387">
    <property type="entry name" value="FAD_PCMH"/>
    <property type="match status" value="1"/>
</dbReference>
<dbReference type="Pfam" id="PF00941">
    <property type="entry name" value="FAD_binding_5"/>
    <property type="match status" value="1"/>
</dbReference>
<evidence type="ECO:0000256" key="1">
    <source>
        <dbReference type="ARBA" id="ARBA00022630"/>
    </source>
</evidence>
<dbReference type="InterPro" id="IPR016169">
    <property type="entry name" value="FAD-bd_PCMH_sub2"/>
</dbReference>
<dbReference type="InterPro" id="IPR002346">
    <property type="entry name" value="Mopterin_DH_FAD-bd"/>
</dbReference>
<dbReference type="PANTHER" id="PTHR42659:SF2">
    <property type="entry name" value="XANTHINE DEHYDROGENASE SUBUNIT C-RELATED"/>
    <property type="match status" value="1"/>
</dbReference>
<dbReference type="InterPro" id="IPR036318">
    <property type="entry name" value="FAD-bd_PCMH-like_sf"/>
</dbReference>
<dbReference type="InterPro" id="IPR016167">
    <property type="entry name" value="FAD-bd_PCMH_sub1"/>
</dbReference>
<comment type="caution">
    <text evidence="5">The sequence shown here is derived from an EMBL/GenBank/DDBJ whole genome shotgun (WGS) entry which is preliminary data.</text>
</comment>